<proteinExistence type="predicted"/>
<evidence type="ECO:0000313" key="4">
    <source>
        <dbReference type="Proteomes" id="UP000652761"/>
    </source>
</evidence>
<dbReference type="PANTHER" id="PTHR46691">
    <property type="entry name" value="HIGH MOBILITY GROUP B PROTEIN 9"/>
    <property type="match status" value="1"/>
</dbReference>
<dbReference type="Proteomes" id="UP000652761">
    <property type="component" value="Unassembled WGS sequence"/>
</dbReference>
<feature type="region of interest" description="Disordered" evidence="1">
    <location>
        <begin position="85"/>
        <end position="107"/>
    </location>
</feature>
<dbReference type="SUPFAM" id="SSF46774">
    <property type="entry name" value="ARID-like"/>
    <property type="match status" value="1"/>
</dbReference>
<name>A0A843U484_COLES</name>
<dbReference type="PANTHER" id="PTHR46691:SF6">
    <property type="entry name" value="HIGH MOBILITY GROUP B PROTEIN 10-RELATED"/>
    <property type="match status" value="1"/>
</dbReference>
<dbReference type="InterPro" id="IPR001606">
    <property type="entry name" value="ARID_dom"/>
</dbReference>
<feature type="compositionally biased region" description="Polar residues" evidence="1">
    <location>
        <begin position="85"/>
        <end position="101"/>
    </location>
</feature>
<dbReference type="EMBL" id="NMUH01000394">
    <property type="protein sequence ID" value="MQL78331.1"/>
    <property type="molecule type" value="Genomic_DNA"/>
</dbReference>
<dbReference type="Pfam" id="PF01388">
    <property type="entry name" value="ARID"/>
    <property type="match status" value="1"/>
</dbReference>
<dbReference type="SMART" id="SM01014">
    <property type="entry name" value="ARID"/>
    <property type="match status" value="1"/>
</dbReference>
<dbReference type="InterPro" id="IPR036431">
    <property type="entry name" value="ARID_dom_sf"/>
</dbReference>
<sequence length="249" mass="28107">VPRIGGKSLDLHRLFVEVTSRGGLQKVVNERKWKEIIALFNFPSTITSASFVLRKYYISLLYHYEQVYFFRNRRLAILLDENQSGGTSAASESRLQGTMRSPQACPSEDAPMVTGKIIAKFDHGYMVVANFGSEALEGFLYHVPSETLEEETSDPDTCNNRHKMAKKAKSNPSWHKSNGSAYNFIAEPRRILNHSPSGEESAVIRQMDSMWNNLTATEEVYPEQRARGKKRYSGEVVEYGMSSNPSQPS</sequence>
<dbReference type="AlphaFoldDB" id="A0A843U484"/>
<dbReference type="InterPro" id="IPR045303">
    <property type="entry name" value="ARID_HMGB9-like"/>
</dbReference>
<evidence type="ECO:0000256" key="1">
    <source>
        <dbReference type="SAM" id="MobiDB-lite"/>
    </source>
</evidence>
<gene>
    <name evidence="3" type="ORF">Taro_010747</name>
</gene>
<dbReference type="GO" id="GO:0003677">
    <property type="term" value="F:DNA binding"/>
    <property type="evidence" value="ECO:0007669"/>
    <property type="project" value="InterPro"/>
</dbReference>
<feature type="region of interest" description="Disordered" evidence="1">
    <location>
        <begin position="225"/>
        <end position="249"/>
    </location>
</feature>
<comment type="caution">
    <text evidence="3">The sequence shown here is derived from an EMBL/GenBank/DDBJ whole genome shotgun (WGS) entry which is preliminary data.</text>
</comment>
<keyword evidence="4" id="KW-1185">Reference proteome</keyword>
<evidence type="ECO:0000259" key="2">
    <source>
        <dbReference type="PROSITE" id="PS51011"/>
    </source>
</evidence>
<protein>
    <recommendedName>
        <fullName evidence="2">ARID domain-containing protein</fullName>
    </recommendedName>
</protein>
<feature type="domain" description="ARID" evidence="2">
    <location>
        <begin position="1"/>
        <end position="69"/>
    </location>
</feature>
<dbReference type="SMART" id="SM00501">
    <property type="entry name" value="BRIGHT"/>
    <property type="match status" value="1"/>
</dbReference>
<feature type="non-terminal residue" evidence="3">
    <location>
        <position position="249"/>
    </location>
</feature>
<organism evidence="3 4">
    <name type="scientific">Colocasia esculenta</name>
    <name type="common">Wild taro</name>
    <name type="synonym">Arum esculentum</name>
    <dbReference type="NCBI Taxonomy" id="4460"/>
    <lineage>
        <taxon>Eukaryota</taxon>
        <taxon>Viridiplantae</taxon>
        <taxon>Streptophyta</taxon>
        <taxon>Embryophyta</taxon>
        <taxon>Tracheophyta</taxon>
        <taxon>Spermatophyta</taxon>
        <taxon>Magnoliopsida</taxon>
        <taxon>Liliopsida</taxon>
        <taxon>Araceae</taxon>
        <taxon>Aroideae</taxon>
        <taxon>Colocasieae</taxon>
        <taxon>Colocasia</taxon>
    </lineage>
</organism>
<evidence type="ECO:0000313" key="3">
    <source>
        <dbReference type="EMBL" id="MQL78331.1"/>
    </source>
</evidence>
<accession>A0A843U484</accession>
<dbReference type="CDD" id="cd16872">
    <property type="entry name" value="ARID_HMGB9-like"/>
    <property type="match status" value="1"/>
</dbReference>
<dbReference type="Gene3D" id="1.10.150.60">
    <property type="entry name" value="ARID DNA-binding domain"/>
    <property type="match status" value="1"/>
</dbReference>
<dbReference type="OrthoDB" id="338531at2759"/>
<dbReference type="PROSITE" id="PS51011">
    <property type="entry name" value="ARID"/>
    <property type="match status" value="1"/>
</dbReference>
<reference evidence="3" key="1">
    <citation type="submission" date="2017-07" db="EMBL/GenBank/DDBJ databases">
        <title>Taro Niue Genome Assembly and Annotation.</title>
        <authorList>
            <person name="Atibalentja N."/>
            <person name="Keating K."/>
            <person name="Fields C.J."/>
        </authorList>
    </citation>
    <scope>NUCLEOTIDE SEQUENCE</scope>
    <source>
        <strain evidence="3">Niue_2</strain>
        <tissue evidence="3">Leaf</tissue>
    </source>
</reference>